<organism evidence="2 3">
    <name type="scientific">Kinneretia aquatilis</name>
    <dbReference type="NCBI Taxonomy" id="2070761"/>
    <lineage>
        <taxon>Bacteria</taxon>
        <taxon>Pseudomonadati</taxon>
        <taxon>Pseudomonadota</taxon>
        <taxon>Betaproteobacteria</taxon>
        <taxon>Burkholderiales</taxon>
        <taxon>Sphaerotilaceae</taxon>
        <taxon>Roseateles</taxon>
    </lineage>
</organism>
<keyword evidence="2" id="KW-0378">Hydrolase</keyword>
<reference evidence="2 3" key="1">
    <citation type="submission" date="2018-01" db="EMBL/GenBank/DDBJ databases">
        <title>Draft genome sequence of Paucibacter aquatile CR182 isolated from freshwater of the Nakdong River.</title>
        <authorList>
            <person name="Choi A."/>
            <person name="Chung E.J."/>
        </authorList>
    </citation>
    <scope>NUCLEOTIDE SEQUENCE [LARGE SCALE GENOMIC DNA]</scope>
    <source>
        <strain evidence="2 3">CR182</strain>
    </source>
</reference>
<dbReference type="InterPro" id="IPR036866">
    <property type="entry name" value="RibonucZ/Hydroxyglut_hydro"/>
</dbReference>
<sequence length="263" mass="28164">MRFCSLGSGSGGNATLIEASQGITQTQILVDCGFSLHELNRRLLRAGSAPEALSAVFITHEHGDHAGCVIKLAQAHRIPIWTSRGTWSAIERRAADLAGFERKLLHFTRSGDTLELGDLQLQPFAVPHDAEEPLQLRCNDGLKHLGVLTDLGHVCASVIHALQGLDALLLECNHDEALLRASNYPASLKRRILGTHGHLSNEASAELLSALLHPKLGPVAAAHLSERNNRPDLAAAAVAAVRGCRPEDVPVASQAEGLDWITV</sequence>
<dbReference type="AlphaFoldDB" id="A0A2N8KUE6"/>
<dbReference type="Proteomes" id="UP000235916">
    <property type="component" value="Unassembled WGS sequence"/>
</dbReference>
<gene>
    <name evidence="2" type="ORF">C1O66_05735</name>
</gene>
<comment type="caution">
    <text evidence="2">The sequence shown here is derived from an EMBL/GenBank/DDBJ whole genome shotgun (WGS) entry which is preliminary data.</text>
</comment>
<keyword evidence="3" id="KW-1185">Reference proteome</keyword>
<dbReference type="Gene3D" id="3.60.15.10">
    <property type="entry name" value="Ribonuclease Z/Hydroxyacylglutathione hydrolase-like"/>
    <property type="match status" value="1"/>
</dbReference>
<dbReference type="InterPro" id="IPR001279">
    <property type="entry name" value="Metallo-B-lactamas"/>
</dbReference>
<proteinExistence type="predicted"/>
<dbReference type="RefSeq" id="WP_102767005.1">
    <property type="nucleotide sequence ID" value="NZ_POSP01000003.1"/>
</dbReference>
<evidence type="ECO:0000313" key="2">
    <source>
        <dbReference type="EMBL" id="PND37087.1"/>
    </source>
</evidence>
<evidence type="ECO:0000313" key="3">
    <source>
        <dbReference type="Proteomes" id="UP000235916"/>
    </source>
</evidence>
<accession>A0A2N8KUE6</accession>
<dbReference type="Pfam" id="PF12706">
    <property type="entry name" value="Lactamase_B_2"/>
    <property type="match status" value="1"/>
</dbReference>
<dbReference type="PANTHER" id="PTHR47619">
    <property type="entry name" value="METALLO-HYDROLASE YYCJ-RELATED"/>
    <property type="match status" value="1"/>
</dbReference>
<protein>
    <submittedName>
        <fullName evidence="2">MBL fold metallo-hydrolase</fullName>
    </submittedName>
</protein>
<dbReference type="PANTHER" id="PTHR47619:SF1">
    <property type="entry name" value="EXODEOXYRIBONUCLEASE WALJ"/>
    <property type="match status" value="1"/>
</dbReference>
<dbReference type="SUPFAM" id="SSF56281">
    <property type="entry name" value="Metallo-hydrolase/oxidoreductase"/>
    <property type="match status" value="1"/>
</dbReference>
<dbReference type="InterPro" id="IPR052533">
    <property type="entry name" value="WalJ/YycJ-like"/>
</dbReference>
<evidence type="ECO:0000259" key="1">
    <source>
        <dbReference type="SMART" id="SM00849"/>
    </source>
</evidence>
<feature type="domain" description="Metallo-beta-lactamase" evidence="1">
    <location>
        <begin position="11"/>
        <end position="196"/>
    </location>
</feature>
<dbReference type="OrthoDB" id="9803916at2"/>
<dbReference type="EMBL" id="POSP01000003">
    <property type="protein sequence ID" value="PND37087.1"/>
    <property type="molecule type" value="Genomic_DNA"/>
</dbReference>
<dbReference type="GO" id="GO:0016787">
    <property type="term" value="F:hydrolase activity"/>
    <property type="evidence" value="ECO:0007669"/>
    <property type="project" value="UniProtKB-KW"/>
</dbReference>
<dbReference type="SMART" id="SM00849">
    <property type="entry name" value="Lactamase_B"/>
    <property type="match status" value="1"/>
</dbReference>
<name>A0A2N8KUE6_9BURK</name>